<dbReference type="InterPro" id="IPR026992">
    <property type="entry name" value="DIOX_N"/>
</dbReference>
<dbReference type="Proteomes" id="UP000559256">
    <property type="component" value="Unassembled WGS sequence"/>
</dbReference>
<dbReference type="InterPro" id="IPR027443">
    <property type="entry name" value="IPNS-like_sf"/>
</dbReference>
<dbReference type="SUPFAM" id="SSF51197">
    <property type="entry name" value="Clavaminate synthase-like"/>
    <property type="match status" value="1"/>
</dbReference>
<evidence type="ECO:0008006" key="6">
    <source>
        <dbReference type="Google" id="ProtNLM"/>
    </source>
</evidence>
<evidence type="ECO:0000259" key="1">
    <source>
        <dbReference type="Pfam" id="PF03171"/>
    </source>
</evidence>
<dbReference type="InterPro" id="IPR050231">
    <property type="entry name" value="Iron_ascorbate_oxido_reductase"/>
</dbReference>
<dbReference type="SUPFAM" id="SSF53474">
    <property type="entry name" value="alpha/beta-Hydrolases"/>
    <property type="match status" value="1"/>
</dbReference>
<name>A0A8H5CU57_9AGAR</name>
<feature type="domain" description="Non-haem dioxygenase N-terminal" evidence="3">
    <location>
        <begin position="15"/>
        <end position="130"/>
    </location>
</feature>
<sequence length="761" mass="86276">MPPSVTTEDLDYADLPIIDISRADTPEGRADLAIQVSKAMENQGFFYVINHGYTSTQWFRFPMQQTARIFDIADALFTQVSEEEKRQPEHVSKMKETGSAQGYKPREYIHIDNGVRDQIEMYATHRDVSKYKHPKPVRPLLPEISHFVKHSFFNILHPILRLMALGLELPEETFVDLHEFDAVGETHTRFIKYFPRTEADEEKTRGVWLKGHTDIGTVTLLYSQPVSALQMLGVDGRWRWVKHIDNAIIVNTGDGMEFLSGGYYRATVHRVVQPPKDQRNVPRLSIGFFGLPNDNVKLGPLMDSPVLQRVGVKQHGRFQSDAEIPTMETWRKARLSTYGLNRLDLKVSEKDRSIEEETNTWADDGRIPYTLTTHIVPAAYWRVDPDVELPQTSADHEGGRSFKEQRKKLVRMGEERLRKLWTEADEEITHLNGKVGSRGQTKIMWICLNRYIRTGPVEGGNVLFFAHATGFPKETWEPTLLSLLSSPRAESQVREIWTWDAVNHGDSALLNEGKLGSLSYPSIERLPTHLPRLPAKETARRLQKGFPDGIIGVGYSYGGLVCHSSRILIDPVIGYPGIYSQRPNTLVLGALARRGVWKNRNSARQDFLRSPFFRAWDPRVLDLYVESALYDARRDGDGTQAAGMVVRLKMPPIQEVNVFTSAPSAADAWVRLWRGELPERVALRWIVPGEGQIELPDTIPTSDGITPTQVRVWLRPSNSSNVRMDGAGHLIPQERPVELGLELQQALLRPADRTEASVAKL</sequence>
<evidence type="ECO:0000259" key="2">
    <source>
        <dbReference type="Pfam" id="PF12697"/>
    </source>
</evidence>
<organism evidence="4 5">
    <name type="scientific">Tetrapyrgos nigripes</name>
    <dbReference type="NCBI Taxonomy" id="182062"/>
    <lineage>
        <taxon>Eukaryota</taxon>
        <taxon>Fungi</taxon>
        <taxon>Dikarya</taxon>
        <taxon>Basidiomycota</taxon>
        <taxon>Agaricomycotina</taxon>
        <taxon>Agaricomycetes</taxon>
        <taxon>Agaricomycetidae</taxon>
        <taxon>Agaricales</taxon>
        <taxon>Marasmiineae</taxon>
        <taxon>Marasmiaceae</taxon>
        <taxon>Tetrapyrgos</taxon>
    </lineage>
</organism>
<dbReference type="AlphaFoldDB" id="A0A8H5CU57"/>
<proteinExistence type="predicted"/>
<dbReference type="EMBL" id="JAACJM010000088">
    <property type="protein sequence ID" value="KAF5348064.1"/>
    <property type="molecule type" value="Genomic_DNA"/>
</dbReference>
<dbReference type="Gene3D" id="2.60.120.330">
    <property type="entry name" value="B-lactam Antibiotic, Isopenicillin N Synthase, Chain"/>
    <property type="match status" value="1"/>
</dbReference>
<comment type="caution">
    <text evidence="4">The sequence shown here is derived from an EMBL/GenBank/DDBJ whole genome shotgun (WGS) entry which is preliminary data.</text>
</comment>
<feature type="domain" description="Isopenicillin N synthase-like Fe(2+) 2OG dioxygenase" evidence="1">
    <location>
        <begin position="191"/>
        <end position="289"/>
    </location>
</feature>
<evidence type="ECO:0000259" key="3">
    <source>
        <dbReference type="Pfam" id="PF14226"/>
    </source>
</evidence>
<dbReference type="InterPro" id="IPR029058">
    <property type="entry name" value="AB_hydrolase_fold"/>
</dbReference>
<dbReference type="PANTHER" id="PTHR47990">
    <property type="entry name" value="2-OXOGLUTARATE (2OG) AND FE(II)-DEPENDENT OXYGENASE SUPERFAMILY PROTEIN-RELATED"/>
    <property type="match status" value="1"/>
</dbReference>
<gene>
    <name evidence="4" type="ORF">D9758_010024</name>
</gene>
<dbReference type="PRINTS" id="PR00682">
    <property type="entry name" value="IPNSYNTHASE"/>
</dbReference>
<evidence type="ECO:0000313" key="4">
    <source>
        <dbReference type="EMBL" id="KAF5348064.1"/>
    </source>
</evidence>
<dbReference type="Pfam" id="PF14226">
    <property type="entry name" value="DIOX_N"/>
    <property type="match status" value="1"/>
</dbReference>
<dbReference type="OrthoDB" id="94039at2759"/>
<dbReference type="Pfam" id="PF12697">
    <property type="entry name" value="Abhydrolase_6"/>
    <property type="match status" value="1"/>
</dbReference>
<dbReference type="Gene3D" id="3.40.50.1820">
    <property type="entry name" value="alpha/beta hydrolase"/>
    <property type="match status" value="1"/>
</dbReference>
<feature type="domain" description="AB hydrolase-1" evidence="2">
    <location>
        <begin position="463"/>
        <end position="738"/>
    </location>
</feature>
<dbReference type="InterPro" id="IPR000073">
    <property type="entry name" value="AB_hydrolase_1"/>
</dbReference>
<keyword evidence="5" id="KW-1185">Reference proteome</keyword>
<accession>A0A8H5CU57</accession>
<dbReference type="InterPro" id="IPR044861">
    <property type="entry name" value="IPNS-like_FE2OG_OXY"/>
</dbReference>
<protein>
    <recommendedName>
        <fullName evidence="6">Clavaminate synthase-like protein</fullName>
    </recommendedName>
</protein>
<evidence type="ECO:0000313" key="5">
    <source>
        <dbReference type="Proteomes" id="UP000559256"/>
    </source>
</evidence>
<reference evidence="4 5" key="1">
    <citation type="journal article" date="2020" name="ISME J.">
        <title>Uncovering the hidden diversity of litter-decomposition mechanisms in mushroom-forming fungi.</title>
        <authorList>
            <person name="Floudas D."/>
            <person name="Bentzer J."/>
            <person name="Ahren D."/>
            <person name="Johansson T."/>
            <person name="Persson P."/>
            <person name="Tunlid A."/>
        </authorList>
    </citation>
    <scope>NUCLEOTIDE SEQUENCE [LARGE SCALE GENOMIC DNA]</scope>
    <source>
        <strain evidence="4 5">CBS 291.85</strain>
    </source>
</reference>
<dbReference type="Pfam" id="PF03171">
    <property type="entry name" value="2OG-FeII_Oxy"/>
    <property type="match status" value="1"/>
</dbReference>